<evidence type="ECO:0000313" key="1">
    <source>
        <dbReference type="EMBL" id="KAH3862991.1"/>
    </source>
</evidence>
<proteinExistence type="predicted"/>
<dbReference type="AlphaFoldDB" id="A0A9D4LUA0"/>
<accession>A0A9D4LUA0</accession>
<gene>
    <name evidence="1" type="ORF">DPMN_025967</name>
</gene>
<comment type="caution">
    <text evidence="1">The sequence shown here is derived from an EMBL/GenBank/DDBJ whole genome shotgun (WGS) entry which is preliminary data.</text>
</comment>
<dbReference type="EMBL" id="JAIWYP010000002">
    <property type="protein sequence ID" value="KAH3862991.1"/>
    <property type="molecule type" value="Genomic_DNA"/>
</dbReference>
<name>A0A9D4LUA0_DREPO</name>
<organism evidence="1 2">
    <name type="scientific">Dreissena polymorpha</name>
    <name type="common">Zebra mussel</name>
    <name type="synonym">Mytilus polymorpha</name>
    <dbReference type="NCBI Taxonomy" id="45954"/>
    <lineage>
        <taxon>Eukaryota</taxon>
        <taxon>Metazoa</taxon>
        <taxon>Spiralia</taxon>
        <taxon>Lophotrochozoa</taxon>
        <taxon>Mollusca</taxon>
        <taxon>Bivalvia</taxon>
        <taxon>Autobranchia</taxon>
        <taxon>Heteroconchia</taxon>
        <taxon>Euheterodonta</taxon>
        <taxon>Imparidentia</taxon>
        <taxon>Neoheterodontei</taxon>
        <taxon>Myida</taxon>
        <taxon>Dreissenoidea</taxon>
        <taxon>Dreissenidae</taxon>
        <taxon>Dreissena</taxon>
    </lineage>
</organism>
<evidence type="ECO:0000313" key="2">
    <source>
        <dbReference type="Proteomes" id="UP000828390"/>
    </source>
</evidence>
<sequence length="144" mass="15876">MCVAKRYRILTVHYECLIHNNNFIVGLDSENDTFGLVSPLQPPCVLTPLPPPHVLTPLPPPRVLTPLAPPCILTPLPPRLPLAARLAPPQCPCFCHGLCSFPPTPGPDTSARASLFRSPSLAWYAERLFTPFTDMPCYCRHLPS</sequence>
<keyword evidence="2" id="KW-1185">Reference proteome</keyword>
<reference evidence="1" key="1">
    <citation type="journal article" date="2019" name="bioRxiv">
        <title>The Genome of the Zebra Mussel, Dreissena polymorpha: A Resource for Invasive Species Research.</title>
        <authorList>
            <person name="McCartney M.A."/>
            <person name="Auch B."/>
            <person name="Kono T."/>
            <person name="Mallez S."/>
            <person name="Zhang Y."/>
            <person name="Obille A."/>
            <person name="Becker A."/>
            <person name="Abrahante J.E."/>
            <person name="Garbe J."/>
            <person name="Badalamenti J.P."/>
            <person name="Herman A."/>
            <person name="Mangelson H."/>
            <person name="Liachko I."/>
            <person name="Sullivan S."/>
            <person name="Sone E.D."/>
            <person name="Koren S."/>
            <person name="Silverstein K.A.T."/>
            <person name="Beckman K.B."/>
            <person name="Gohl D.M."/>
        </authorList>
    </citation>
    <scope>NUCLEOTIDE SEQUENCE</scope>
    <source>
        <strain evidence="1">Duluth1</strain>
        <tissue evidence="1">Whole animal</tissue>
    </source>
</reference>
<dbReference type="Proteomes" id="UP000828390">
    <property type="component" value="Unassembled WGS sequence"/>
</dbReference>
<reference evidence="1" key="2">
    <citation type="submission" date="2020-11" db="EMBL/GenBank/DDBJ databases">
        <authorList>
            <person name="McCartney M.A."/>
            <person name="Auch B."/>
            <person name="Kono T."/>
            <person name="Mallez S."/>
            <person name="Becker A."/>
            <person name="Gohl D.M."/>
            <person name="Silverstein K.A.T."/>
            <person name="Koren S."/>
            <person name="Bechman K.B."/>
            <person name="Herman A."/>
            <person name="Abrahante J.E."/>
            <person name="Garbe J."/>
        </authorList>
    </citation>
    <scope>NUCLEOTIDE SEQUENCE</scope>
    <source>
        <strain evidence="1">Duluth1</strain>
        <tissue evidence="1">Whole animal</tissue>
    </source>
</reference>
<protein>
    <submittedName>
        <fullName evidence="1">Uncharacterized protein</fullName>
    </submittedName>
</protein>